<feature type="transmembrane region" description="Helical" evidence="1">
    <location>
        <begin position="89"/>
        <end position="109"/>
    </location>
</feature>
<accession>A0A9D1PV61</accession>
<proteinExistence type="predicted"/>
<keyword evidence="1" id="KW-0812">Transmembrane</keyword>
<keyword evidence="1" id="KW-0472">Membrane</keyword>
<name>A0A9D1PV61_9SPIO</name>
<feature type="transmembrane region" description="Helical" evidence="1">
    <location>
        <begin position="18"/>
        <end position="39"/>
    </location>
</feature>
<dbReference type="Proteomes" id="UP000823936">
    <property type="component" value="Unassembled WGS sequence"/>
</dbReference>
<evidence type="ECO:0000313" key="2">
    <source>
        <dbReference type="EMBL" id="HIV99206.1"/>
    </source>
</evidence>
<feature type="transmembrane region" description="Helical" evidence="1">
    <location>
        <begin position="121"/>
        <end position="138"/>
    </location>
</feature>
<organism evidence="2 3">
    <name type="scientific">Candidatus Ornithospirochaeta avicola</name>
    <dbReference type="NCBI Taxonomy" id="2840896"/>
    <lineage>
        <taxon>Bacteria</taxon>
        <taxon>Pseudomonadati</taxon>
        <taxon>Spirochaetota</taxon>
        <taxon>Spirochaetia</taxon>
        <taxon>Spirochaetales</taxon>
        <taxon>Spirochaetaceae</taxon>
        <taxon>Spirochaetaceae incertae sedis</taxon>
        <taxon>Candidatus Ornithospirochaeta</taxon>
    </lineage>
</organism>
<evidence type="ECO:0000313" key="3">
    <source>
        <dbReference type="Proteomes" id="UP000823936"/>
    </source>
</evidence>
<evidence type="ECO:0000256" key="1">
    <source>
        <dbReference type="SAM" id="Phobius"/>
    </source>
</evidence>
<reference evidence="2" key="2">
    <citation type="submission" date="2021-04" db="EMBL/GenBank/DDBJ databases">
        <authorList>
            <person name="Gilroy R."/>
        </authorList>
    </citation>
    <scope>NUCLEOTIDE SEQUENCE</scope>
    <source>
        <strain evidence="2">Gambia11-129</strain>
    </source>
</reference>
<feature type="transmembrane region" description="Helical" evidence="1">
    <location>
        <begin position="158"/>
        <end position="178"/>
    </location>
</feature>
<comment type="caution">
    <text evidence="2">The sequence shown here is derived from an EMBL/GenBank/DDBJ whole genome shotgun (WGS) entry which is preliminary data.</text>
</comment>
<gene>
    <name evidence="2" type="ORF">IAB12_05480</name>
</gene>
<dbReference type="EMBL" id="DXHU01000020">
    <property type="protein sequence ID" value="HIV99206.1"/>
    <property type="molecule type" value="Genomic_DNA"/>
</dbReference>
<keyword evidence="1" id="KW-1133">Transmembrane helix</keyword>
<reference evidence="2" key="1">
    <citation type="journal article" date="2021" name="PeerJ">
        <title>Extensive microbial diversity within the chicken gut microbiome revealed by metagenomics and culture.</title>
        <authorList>
            <person name="Gilroy R."/>
            <person name="Ravi A."/>
            <person name="Getino M."/>
            <person name="Pursley I."/>
            <person name="Horton D.L."/>
            <person name="Alikhan N.F."/>
            <person name="Baker D."/>
            <person name="Gharbi K."/>
            <person name="Hall N."/>
            <person name="Watson M."/>
            <person name="Adriaenssens E.M."/>
            <person name="Foster-Nyarko E."/>
            <person name="Jarju S."/>
            <person name="Secka A."/>
            <person name="Antonio M."/>
            <person name="Oren A."/>
            <person name="Chaudhuri R.R."/>
            <person name="La Ragione R."/>
            <person name="Hildebrand F."/>
            <person name="Pallen M.J."/>
        </authorList>
    </citation>
    <scope>NUCLEOTIDE SEQUENCE</scope>
    <source>
        <strain evidence="2">Gambia11-129</strain>
    </source>
</reference>
<sequence>MENFKQRHPDLIKEIRRLLFFCLFSFFSSIVQYSVFSFLPHILGMKYAAIPFLWPEKTITLFGYTFTWSMIGFDVLYDSAGSVMIGGGLGYFISYMAGTLAAQLFNFPFQRNITFKSKGNVYYQLMWYLIAWLIISFLSNGFNNLWMPVVARLVSPYIYNIIVTAIAGTFAMIVYYFVYKIIFPEGKKN</sequence>
<dbReference type="AlphaFoldDB" id="A0A9D1PV61"/>
<protein>
    <submittedName>
        <fullName evidence="2">Uncharacterized protein</fullName>
    </submittedName>
</protein>